<dbReference type="InterPro" id="IPR032466">
    <property type="entry name" value="Metal_Hydrolase"/>
</dbReference>
<dbReference type="GO" id="GO:0070573">
    <property type="term" value="F:metallodipeptidase activity"/>
    <property type="evidence" value="ECO:0007669"/>
    <property type="project" value="InterPro"/>
</dbReference>
<evidence type="ECO:0000313" key="2">
    <source>
        <dbReference type="Proteomes" id="UP000614811"/>
    </source>
</evidence>
<accession>A0A918VFX8</accession>
<dbReference type="GO" id="GO:0006508">
    <property type="term" value="P:proteolysis"/>
    <property type="evidence" value="ECO:0007669"/>
    <property type="project" value="InterPro"/>
</dbReference>
<protein>
    <recommendedName>
        <fullName evidence="3">Peptidase M19</fullName>
    </recommendedName>
</protein>
<reference evidence="1" key="1">
    <citation type="journal article" date="2014" name="Int. J. Syst. Evol. Microbiol.">
        <title>Complete genome sequence of Corynebacterium casei LMG S-19264T (=DSM 44701T), isolated from a smear-ripened cheese.</title>
        <authorList>
            <consortium name="US DOE Joint Genome Institute (JGI-PGF)"/>
            <person name="Walter F."/>
            <person name="Albersmeier A."/>
            <person name="Kalinowski J."/>
            <person name="Ruckert C."/>
        </authorList>
    </citation>
    <scope>NUCLEOTIDE SEQUENCE</scope>
    <source>
        <strain evidence="1">KCTC 12711</strain>
    </source>
</reference>
<dbReference type="EMBL" id="BMXA01000001">
    <property type="protein sequence ID" value="GGZ97987.1"/>
    <property type="molecule type" value="Genomic_DNA"/>
</dbReference>
<comment type="caution">
    <text evidence="1">The sequence shown here is derived from an EMBL/GenBank/DDBJ whole genome shotgun (WGS) entry which is preliminary data.</text>
</comment>
<gene>
    <name evidence="1" type="ORF">GCM10008090_02900</name>
</gene>
<dbReference type="SUPFAM" id="SSF51556">
    <property type="entry name" value="Metallo-dependent hydrolases"/>
    <property type="match status" value="1"/>
</dbReference>
<dbReference type="PROSITE" id="PS51365">
    <property type="entry name" value="RENAL_DIPEPTIDASE_2"/>
    <property type="match status" value="1"/>
</dbReference>
<organism evidence="1 2">
    <name type="scientific">Arenicella chitinivorans</name>
    <dbReference type="NCBI Taxonomy" id="1329800"/>
    <lineage>
        <taxon>Bacteria</taxon>
        <taxon>Pseudomonadati</taxon>
        <taxon>Pseudomonadota</taxon>
        <taxon>Gammaproteobacteria</taxon>
        <taxon>Arenicellales</taxon>
        <taxon>Arenicellaceae</taxon>
        <taxon>Arenicella</taxon>
    </lineage>
</organism>
<sequence length="515" mass="56750">MTAPQTLTPPRWLSITTTLLLAVSLLAISPRTKAQTIDGFVDLHSHLMAEHTFGGSWYWGTVEGSLDWALRRCDGNPAQSHGAIENLPGVAEFIATDTGIHLGKRRGYDRRKCKKIFGVTIPGTCPRPHFEHWPRHDGLAHQQMWHGHLKQAFDGGMKVMVVSLAESNFLCRNTPSSKRRYDCDEMASVHRQLDKLNQFVANHSSWVGIARSPAQARTLAAQNKLALVIAVEVSKLFPNGSITDQLDQLYNKGVRSVQLVHHHNNRFSGAAPIPKLVQTVDLVEVVKGEMSPINDVSCGNNCDGDTHLNTQGLTADGAQLVNAMIDRGMLVDVAHVSRKSLKQIHTIMSQNNNYPMFYSHAHLFDSIDGNKDQRNEKYIKSDEISLINGTGGMVGLRTGLEAATTYNTSVGNYCDGSIRSFAQSLMAGVDQGLSLGLGADLNGFITQMKPRCYPDNDPATQDIQRKGLAHVGLLPQLVQDLHNIGVPQQYIDHLDNSAERFVVMWERAQTIAANN</sequence>
<dbReference type="Pfam" id="PF01244">
    <property type="entry name" value="Peptidase_M19"/>
    <property type="match status" value="1"/>
</dbReference>
<dbReference type="PANTHER" id="PTHR10443">
    <property type="entry name" value="MICROSOMAL DIPEPTIDASE"/>
    <property type="match status" value="1"/>
</dbReference>
<keyword evidence="2" id="KW-1185">Reference proteome</keyword>
<name>A0A918VFX8_9GAMM</name>
<dbReference type="PANTHER" id="PTHR10443:SF12">
    <property type="entry name" value="DIPEPTIDASE"/>
    <property type="match status" value="1"/>
</dbReference>
<reference evidence="1" key="2">
    <citation type="submission" date="2020-09" db="EMBL/GenBank/DDBJ databases">
        <authorList>
            <person name="Sun Q."/>
            <person name="Kim S."/>
        </authorList>
    </citation>
    <scope>NUCLEOTIDE SEQUENCE</scope>
    <source>
        <strain evidence="1">KCTC 12711</strain>
    </source>
</reference>
<dbReference type="RefSeq" id="WP_189398229.1">
    <property type="nucleotide sequence ID" value="NZ_BMXA01000001.1"/>
</dbReference>
<dbReference type="InterPro" id="IPR008257">
    <property type="entry name" value="Pept_M19"/>
</dbReference>
<evidence type="ECO:0008006" key="3">
    <source>
        <dbReference type="Google" id="ProtNLM"/>
    </source>
</evidence>
<proteinExistence type="predicted"/>
<dbReference type="AlphaFoldDB" id="A0A918VFX8"/>
<evidence type="ECO:0000313" key="1">
    <source>
        <dbReference type="EMBL" id="GGZ97987.1"/>
    </source>
</evidence>
<dbReference type="Proteomes" id="UP000614811">
    <property type="component" value="Unassembled WGS sequence"/>
</dbReference>
<dbReference type="Gene3D" id="3.20.20.140">
    <property type="entry name" value="Metal-dependent hydrolases"/>
    <property type="match status" value="1"/>
</dbReference>